<evidence type="ECO:0000313" key="2">
    <source>
        <dbReference type="EMBL" id="KAG2546149.1"/>
    </source>
</evidence>
<gene>
    <name evidence="2" type="ORF">PVAP13_9KG033965</name>
</gene>
<name>A0A8T0ND78_PANVG</name>
<accession>A0A8T0ND78</accession>
<dbReference type="Proteomes" id="UP000823388">
    <property type="component" value="Chromosome 9K"/>
</dbReference>
<organism evidence="2 3">
    <name type="scientific">Panicum virgatum</name>
    <name type="common">Blackwell switchgrass</name>
    <dbReference type="NCBI Taxonomy" id="38727"/>
    <lineage>
        <taxon>Eukaryota</taxon>
        <taxon>Viridiplantae</taxon>
        <taxon>Streptophyta</taxon>
        <taxon>Embryophyta</taxon>
        <taxon>Tracheophyta</taxon>
        <taxon>Spermatophyta</taxon>
        <taxon>Magnoliopsida</taxon>
        <taxon>Liliopsida</taxon>
        <taxon>Poales</taxon>
        <taxon>Poaceae</taxon>
        <taxon>PACMAD clade</taxon>
        <taxon>Panicoideae</taxon>
        <taxon>Panicodae</taxon>
        <taxon>Paniceae</taxon>
        <taxon>Panicinae</taxon>
        <taxon>Panicum</taxon>
        <taxon>Panicum sect. Hiantes</taxon>
    </lineage>
</organism>
<sequence length="180" mass="19380">MRGRFRFVPRDRWSRRGACGGVAVQQCRDVGQEAGAARPAVPLSPLCCRCQSRCAQVCRLHDGPCLAEAGGVRRGAAGVERGGLGRGRRGSAVGAGGGGGEQEERQRTGGGGRRRRRAEKEKGGGGREQEMGGDRGNRVEGEGVIAKMAWGDFHKNDKILEFLLLRVEINFSLRAYSKNM</sequence>
<proteinExistence type="predicted"/>
<dbReference type="AlphaFoldDB" id="A0A8T0ND78"/>
<keyword evidence="3" id="KW-1185">Reference proteome</keyword>
<comment type="caution">
    <text evidence="2">The sequence shown here is derived from an EMBL/GenBank/DDBJ whole genome shotgun (WGS) entry which is preliminary data.</text>
</comment>
<protein>
    <submittedName>
        <fullName evidence="2">Uncharacterized protein</fullName>
    </submittedName>
</protein>
<reference evidence="2" key="1">
    <citation type="submission" date="2020-05" db="EMBL/GenBank/DDBJ databases">
        <title>WGS assembly of Panicum virgatum.</title>
        <authorList>
            <person name="Lovell J.T."/>
            <person name="Jenkins J."/>
            <person name="Shu S."/>
            <person name="Juenger T.E."/>
            <person name="Schmutz J."/>
        </authorList>
    </citation>
    <scope>NUCLEOTIDE SEQUENCE</scope>
    <source>
        <strain evidence="2">AP13</strain>
    </source>
</reference>
<evidence type="ECO:0000313" key="3">
    <source>
        <dbReference type="Proteomes" id="UP000823388"/>
    </source>
</evidence>
<feature type="region of interest" description="Disordered" evidence="1">
    <location>
        <begin position="78"/>
        <end position="139"/>
    </location>
</feature>
<evidence type="ECO:0000256" key="1">
    <source>
        <dbReference type="SAM" id="MobiDB-lite"/>
    </source>
</evidence>
<dbReference type="EMBL" id="CM029053">
    <property type="protein sequence ID" value="KAG2546149.1"/>
    <property type="molecule type" value="Genomic_DNA"/>
</dbReference>
<feature type="compositionally biased region" description="Basic and acidic residues" evidence="1">
    <location>
        <begin position="118"/>
        <end position="139"/>
    </location>
</feature>